<organism evidence="1">
    <name type="scientific">human gut metagenome</name>
    <dbReference type="NCBI Taxonomy" id="408170"/>
    <lineage>
        <taxon>unclassified sequences</taxon>
        <taxon>metagenomes</taxon>
        <taxon>organismal metagenomes</taxon>
    </lineage>
</organism>
<evidence type="ECO:0008006" key="2">
    <source>
        <dbReference type="Google" id="ProtNLM"/>
    </source>
</evidence>
<sequence>MAERQLRKGALELVVLGLLASKPSYGG</sequence>
<feature type="non-terminal residue" evidence="1">
    <location>
        <position position="27"/>
    </location>
</feature>
<accession>W1YAK2</accession>
<dbReference type="EMBL" id="AZMM01007248">
    <property type="protein sequence ID" value="ETJ38720.1"/>
    <property type="molecule type" value="Genomic_DNA"/>
</dbReference>
<gene>
    <name evidence="1" type="ORF">Q604_UNBC07248G0001</name>
</gene>
<comment type="caution">
    <text evidence="1">The sequence shown here is derived from an EMBL/GenBank/DDBJ whole genome shotgun (WGS) entry which is preliminary data.</text>
</comment>
<name>W1YAK2_9ZZZZ</name>
<protein>
    <recommendedName>
        <fullName evidence="2">PadR family transcriptional regulator</fullName>
    </recommendedName>
</protein>
<proteinExistence type="predicted"/>
<evidence type="ECO:0000313" key="1">
    <source>
        <dbReference type="EMBL" id="ETJ38720.1"/>
    </source>
</evidence>
<dbReference type="AlphaFoldDB" id="W1YAK2"/>
<reference evidence="1" key="1">
    <citation type="submission" date="2013-12" db="EMBL/GenBank/DDBJ databases">
        <title>A Varibaculum cambriense genome reconstructed from a premature infant gut community with otherwise low bacterial novelty that shifts toward anaerobic metabolism during the third week of life.</title>
        <authorList>
            <person name="Brown C.T."/>
            <person name="Sharon I."/>
            <person name="Thomas B.C."/>
            <person name="Castelle C.J."/>
            <person name="Morowitz M.J."/>
            <person name="Banfield J.F."/>
        </authorList>
    </citation>
    <scope>NUCLEOTIDE SEQUENCE</scope>
</reference>